<keyword evidence="8" id="KW-0325">Glycoprotein</keyword>
<dbReference type="Proteomes" id="UP001629113">
    <property type="component" value="Unassembled WGS sequence"/>
</dbReference>
<dbReference type="Pfam" id="PF00664">
    <property type="entry name" value="ABC_membrane"/>
    <property type="match status" value="2"/>
</dbReference>
<dbReference type="Gene3D" id="3.40.50.300">
    <property type="entry name" value="P-loop containing nucleotide triphosphate hydrolases"/>
    <property type="match status" value="2"/>
</dbReference>
<dbReference type="InterPro" id="IPR044726">
    <property type="entry name" value="ABCC_6TM_D2"/>
</dbReference>
<evidence type="ECO:0000256" key="9">
    <source>
        <dbReference type="SAM" id="MobiDB-lite"/>
    </source>
</evidence>
<evidence type="ECO:0000259" key="11">
    <source>
        <dbReference type="PROSITE" id="PS50893"/>
    </source>
</evidence>
<dbReference type="InterPro" id="IPR003439">
    <property type="entry name" value="ABC_transporter-like_ATP-bd"/>
</dbReference>
<dbReference type="CDD" id="cd18580">
    <property type="entry name" value="ABC_6TM_ABCC_D2"/>
    <property type="match status" value="1"/>
</dbReference>
<evidence type="ECO:0000256" key="1">
    <source>
        <dbReference type="ARBA" id="ARBA00004141"/>
    </source>
</evidence>
<feature type="compositionally biased region" description="Polar residues" evidence="9">
    <location>
        <begin position="638"/>
        <end position="649"/>
    </location>
</feature>
<dbReference type="SUPFAM" id="SSF52540">
    <property type="entry name" value="P-loop containing nucleoside triphosphate hydrolases"/>
    <property type="match status" value="2"/>
</dbReference>
<feature type="domain" description="ABC transporter" evidence="11">
    <location>
        <begin position="397"/>
        <end position="623"/>
    </location>
</feature>
<reference evidence="13 14" key="1">
    <citation type="submission" date="2024-06" db="EMBL/GenBank/DDBJ databases">
        <title>Complete genome of Phlyctema vagabunda strain 19-DSS-EL-015.</title>
        <authorList>
            <person name="Fiorenzani C."/>
        </authorList>
    </citation>
    <scope>NUCLEOTIDE SEQUENCE [LARGE SCALE GENOMIC DNA]</scope>
    <source>
        <strain evidence="13 14">19-DSS-EL-015</strain>
    </source>
</reference>
<dbReference type="CDD" id="cd18579">
    <property type="entry name" value="ABC_6TM_ABCC_D1"/>
    <property type="match status" value="1"/>
</dbReference>
<keyword evidence="6 10" id="KW-1133">Transmembrane helix</keyword>
<feature type="transmembrane region" description="Helical" evidence="10">
    <location>
        <begin position="714"/>
        <end position="740"/>
    </location>
</feature>
<dbReference type="SMART" id="SM00382">
    <property type="entry name" value="AAA"/>
    <property type="match status" value="2"/>
</dbReference>
<gene>
    <name evidence="13" type="ORF">PVAG01_04158</name>
</gene>
<keyword evidence="7 10" id="KW-0472">Membrane</keyword>
<dbReference type="InterPro" id="IPR036640">
    <property type="entry name" value="ABC1_TM_sf"/>
</dbReference>
<feature type="domain" description="ABC transmembrane type-1" evidence="12">
    <location>
        <begin position="69"/>
        <end position="346"/>
    </location>
</feature>
<dbReference type="InterPro" id="IPR003593">
    <property type="entry name" value="AAA+_ATPase"/>
</dbReference>
<feature type="compositionally biased region" description="Basic and acidic residues" evidence="9">
    <location>
        <begin position="376"/>
        <end position="387"/>
    </location>
</feature>
<evidence type="ECO:0000256" key="8">
    <source>
        <dbReference type="ARBA" id="ARBA00023180"/>
    </source>
</evidence>
<dbReference type="InterPro" id="IPR050173">
    <property type="entry name" value="ABC_transporter_C-like"/>
</dbReference>
<evidence type="ECO:0000256" key="2">
    <source>
        <dbReference type="ARBA" id="ARBA00022448"/>
    </source>
</evidence>
<evidence type="ECO:0000256" key="4">
    <source>
        <dbReference type="ARBA" id="ARBA00022741"/>
    </source>
</evidence>
<dbReference type="EMBL" id="JBFCZG010000003">
    <property type="protein sequence ID" value="KAL3424877.1"/>
    <property type="molecule type" value="Genomic_DNA"/>
</dbReference>
<keyword evidence="14" id="KW-1185">Reference proteome</keyword>
<evidence type="ECO:0000256" key="10">
    <source>
        <dbReference type="SAM" id="Phobius"/>
    </source>
</evidence>
<accession>A0ABR4PNF0</accession>
<dbReference type="PANTHER" id="PTHR24223">
    <property type="entry name" value="ATP-BINDING CASSETTE SUB-FAMILY C"/>
    <property type="match status" value="1"/>
</dbReference>
<feature type="domain" description="ABC transmembrane type-1" evidence="12">
    <location>
        <begin position="680"/>
        <end position="954"/>
    </location>
</feature>
<dbReference type="PROSITE" id="PS50893">
    <property type="entry name" value="ABC_TRANSPORTER_2"/>
    <property type="match status" value="2"/>
</dbReference>
<evidence type="ECO:0000313" key="13">
    <source>
        <dbReference type="EMBL" id="KAL3424877.1"/>
    </source>
</evidence>
<evidence type="ECO:0000256" key="5">
    <source>
        <dbReference type="ARBA" id="ARBA00022840"/>
    </source>
</evidence>
<evidence type="ECO:0000256" key="3">
    <source>
        <dbReference type="ARBA" id="ARBA00022692"/>
    </source>
</evidence>
<feature type="region of interest" description="Disordered" evidence="9">
    <location>
        <begin position="361"/>
        <end position="387"/>
    </location>
</feature>
<organism evidence="13 14">
    <name type="scientific">Phlyctema vagabunda</name>
    <dbReference type="NCBI Taxonomy" id="108571"/>
    <lineage>
        <taxon>Eukaryota</taxon>
        <taxon>Fungi</taxon>
        <taxon>Dikarya</taxon>
        <taxon>Ascomycota</taxon>
        <taxon>Pezizomycotina</taxon>
        <taxon>Leotiomycetes</taxon>
        <taxon>Helotiales</taxon>
        <taxon>Dermateaceae</taxon>
        <taxon>Phlyctema</taxon>
    </lineage>
</organism>
<dbReference type="PROSITE" id="PS50929">
    <property type="entry name" value="ABC_TM1F"/>
    <property type="match status" value="2"/>
</dbReference>
<comment type="subcellular location">
    <subcellularLocation>
        <location evidence="1">Membrane</location>
        <topology evidence="1">Multi-pass membrane protein</topology>
    </subcellularLocation>
</comment>
<evidence type="ECO:0000256" key="7">
    <source>
        <dbReference type="ARBA" id="ARBA00023136"/>
    </source>
</evidence>
<feature type="transmembrane region" description="Helical" evidence="10">
    <location>
        <begin position="100"/>
        <end position="122"/>
    </location>
</feature>
<feature type="transmembrane region" description="Helical" evidence="10">
    <location>
        <begin position="813"/>
        <end position="833"/>
    </location>
</feature>
<evidence type="ECO:0000256" key="6">
    <source>
        <dbReference type="ARBA" id="ARBA00022989"/>
    </source>
</evidence>
<feature type="domain" description="ABC transporter" evidence="11">
    <location>
        <begin position="992"/>
        <end position="1234"/>
    </location>
</feature>
<keyword evidence="5" id="KW-0067">ATP-binding</keyword>
<keyword evidence="4" id="KW-0547">Nucleotide-binding</keyword>
<comment type="caution">
    <text evidence="13">The sequence shown here is derived from an EMBL/GenBank/DDBJ whole genome shotgun (WGS) entry which is preliminary data.</text>
</comment>
<feature type="transmembrane region" description="Helical" evidence="10">
    <location>
        <begin position="679"/>
        <end position="702"/>
    </location>
</feature>
<feature type="transmembrane region" description="Helical" evidence="10">
    <location>
        <begin position="282"/>
        <end position="305"/>
    </location>
</feature>
<feature type="region of interest" description="Disordered" evidence="9">
    <location>
        <begin position="638"/>
        <end position="657"/>
    </location>
</feature>
<dbReference type="InterPro" id="IPR017871">
    <property type="entry name" value="ABC_transporter-like_CS"/>
</dbReference>
<dbReference type="InterPro" id="IPR044746">
    <property type="entry name" value="ABCC_6TM_D1"/>
</dbReference>
<dbReference type="InterPro" id="IPR027417">
    <property type="entry name" value="P-loop_NTPase"/>
</dbReference>
<keyword evidence="3 10" id="KW-0812">Transmembrane</keyword>
<dbReference type="InterPro" id="IPR011527">
    <property type="entry name" value="ABC1_TM_dom"/>
</dbReference>
<dbReference type="PANTHER" id="PTHR24223:SF399">
    <property type="entry name" value="ABC TRANSPORTER ATNG"/>
    <property type="match status" value="1"/>
</dbReference>
<feature type="transmembrane region" description="Helical" evidence="10">
    <location>
        <begin position="186"/>
        <end position="210"/>
    </location>
</feature>
<evidence type="ECO:0000313" key="14">
    <source>
        <dbReference type="Proteomes" id="UP001629113"/>
    </source>
</evidence>
<protein>
    <submittedName>
        <fullName evidence="13">ABC transporter</fullName>
    </submittedName>
</protein>
<proteinExistence type="predicted"/>
<dbReference type="Pfam" id="PF00005">
    <property type="entry name" value="ABC_tran"/>
    <property type="match status" value="2"/>
</dbReference>
<dbReference type="PROSITE" id="PS00211">
    <property type="entry name" value="ABC_TRANSPORTER_1"/>
    <property type="match status" value="2"/>
</dbReference>
<name>A0ABR4PNF0_9HELO</name>
<dbReference type="SUPFAM" id="SSF90123">
    <property type="entry name" value="ABC transporter transmembrane region"/>
    <property type="match status" value="2"/>
</dbReference>
<sequence>MNSLFKRGYSKVISFDDLGPIDDSLKSAKLHQRIQDTWLHQNRHTKWPLLRCLWTALRWSILSPVLPRLCYSAFLFAQPFLINQATTYLSRQSSAHEDNIGYGLIGASASIYLGIAISNALFKHQLYRHITMVRGSLVSLIYTQSLSMEDRIDDPSAAITLMSTDVDRICQSLVLLHDLWSRPLELVLGISLLALQIGWICIMPVAVVLLSAAADSRVALSIGNKVKIWTEAVQRRISLTADVLSSMKSVKMLGLAQPLRTLLQAERLRELRLQAKFRWSTVWLNTLGNVPPAITAAVTFIAFAIKAHISGSSSLTTPQVFTSLALINLVTTPASELLAAFPFVASCLGCLGRIEEHLTRPPRSDHRSFTTAREPFTTRDNEKTQPKENKVAQVASLKRVKLSMLGSSTSLLDNLDLEVDQNTFTTILGPSGSGKSTLLKAMLGEAKYGGDVSICISRIAYCPQIPWLFTGTLRQNICGMGTSPIDEAWYKSVINACALNDVLETSTYGDNTRIEGQTSSLSGGQKQRLILARSLYQRPQLLLLDDIFSALDVKTETQIMKNLFGTDGILLKLQAAVILVTHTRRWDKFADNIITLDGAGNATKTKNVTTQRLDMDSFSDDSEIPKQVEVSRDQDVPQQDLFNNGTNADSGLEKTSPRNDGEAMDYVYYFRSVRWPLGVMFLSFAAAQAICFYMSQIILVWWTASHGSSETKWLTLYILLAFGNAVMYGCAAWNMFLKLVPDSAVNIHRMLLDTVMNAPYSFFTKSNVGTILNRFSQDMSLIESQLPTGVLCTTIYFFWTIGSLALISTGSSWMALTVPVVLVALFFVQRVYLRTSRRLRTIELELRSPVYANFMETLKGLSTIRTLKWEDQFTDIMIEKLDSSQVPYYLLYCAQRWLQLVLDMIVAGLVIVVMTLAVRLRSSTDPGTLGLSLNNILSFNEIMSLLLQFWTQLEISLGAIARTREFSSQTPAETKPRLLNSISDTWPEYGAIEIRDLSARYTARKTALNNITMSIRPREKIGICGRSGSGKSSLLSALLRLLEPTNGSIVVDDVDLTSLHHQTVRECLLAVPQDVLILQHTIRYNLDPQARYGDEQLVSALAKVSLWPMLEKRGGLNMTITADSMSQGEKQLFSLARTILRKEQTRTSANPSTSGGVLLLDEATSNIDKGTDTLMQRVIRDEFSTFTIVIVAHRLETIMDSDRIAVLESGRLVEFDAPDALLSRDSAFSALYEDYKRGNL</sequence>
<feature type="transmembrane region" description="Helical" evidence="10">
    <location>
        <begin position="900"/>
        <end position="922"/>
    </location>
</feature>
<dbReference type="Gene3D" id="1.20.1560.10">
    <property type="entry name" value="ABC transporter type 1, transmembrane domain"/>
    <property type="match status" value="2"/>
</dbReference>
<evidence type="ECO:0000259" key="12">
    <source>
        <dbReference type="PROSITE" id="PS50929"/>
    </source>
</evidence>
<keyword evidence="2" id="KW-0813">Transport</keyword>